<sequence length="546" mass="61958">MKRDSRTTVFLWLAVLLLVLMAACSSSNNENSTESLTNENERSSGEGEPNATGSDDPGVPEINLTYWTNLNNNVASSLQSLSEVEMYKEMEKDTNVKLQFQHPPAGQANQQFNLIMSSRDFADVMEGNWNQYAGGPTKAIEDGVLVPLNDLIEQHAPNFKKVLEDYPQVMGQISTTNGEIYAFPSINVGRYRTFSGNFIRQDWLDELGLNMPETIADWEQVLQTFKEEKGVEAPFSTNLFFLQNIPSFIEAYGVTHDFFVEDGEVRFGPIESGMKQALETMNKWYVEGWLDKDFATNDRKAIDAKLLNDQAGAVPGYIGGSMGSYYVAKADDPTFNLVAAPFPVYEKGEQPRFVPFNFEVSINGQAGITTANEHPVETVRWFDYFYGEEGHMLKNFGVEGVTYEIVDGYPTYTDLIMNNSNGYDIAQSMARYFRANYPTPGMDDDRYLEQYYTLPQQQDAMSVFSEHSDYSRAYRLPPVNHTVEESSELAQIMSDVKTYREEMLLKFIYGDESLDQFDAYVEQINRMGIGRALEMMQTAYDRYTSN</sequence>
<dbReference type="PANTHER" id="PTHR43649:SF33">
    <property type="entry name" value="POLYGALACTURONAN_RHAMNOGALACTURONAN-BINDING PROTEIN YTCQ"/>
    <property type="match status" value="1"/>
</dbReference>
<feature type="region of interest" description="Disordered" evidence="2">
    <location>
        <begin position="28"/>
        <end position="62"/>
    </location>
</feature>
<feature type="compositionally biased region" description="Low complexity" evidence="2">
    <location>
        <begin position="28"/>
        <end position="38"/>
    </location>
</feature>
<evidence type="ECO:0000256" key="3">
    <source>
        <dbReference type="SAM" id="SignalP"/>
    </source>
</evidence>
<keyword evidence="5" id="KW-1185">Reference proteome</keyword>
<dbReference type="SUPFAM" id="SSF53850">
    <property type="entry name" value="Periplasmic binding protein-like II"/>
    <property type="match status" value="1"/>
</dbReference>
<dbReference type="Gene3D" id="3.40.190.10">
    <property type="entry name" value="Periplasmic binding protein-like II"/>
    <property type="match status" value="2"/>
</dbReference>
<dbReference type="PROSITE" id="PS51257">
    <property type="entry name" value="PROKAR_LIPOPROTEIN"/>
    <property type="match status" value="1"/>
</dbReference>
<comment type="caution">
    <text evidence="4">The sequence shown here is derived from an EMBL/GenBank/DDBJ whole genome shotgun (WGS) entry which is preliminary data.</text>
</comment>
<dbReference type="Proteomes" id="UP000621560">
    <property type="component" value="Unassembled WGS sequence"/>
</dbReference>
<dbReference type="EMBL" id="JACXIZ010000001">
    <property type="protein sequence ID" value="MBD2843569.1"/>
    <property type="molecule type" value="Genomic_DNA"/>
</dbReference>
<evidence type="ECO:0000256" key="1">
    <source>
        <dbReference type="ARBA" id="ARBA00022729"/>
    </source>
</evidence>
<dbReference type="InterPro" id="IPR050490">
    <property type="entry name" value="Bact_solute-bd_prot1"/>
</dbReference>
<feature type="chain" id="PRO_5037034827" evidence="3">
    <location>
        <begin position="29"/>
        <end position="546"/>
    </location>
</feature>
<dbReference type="AlphaFoldDB" id="A0A927GPK7"/>
<name>A0A927GPK7_9BACL</name>
<proteinExistence type="predicted"/>
<evidence type="ECO:0000256" key="2">
    <source>
        <dbReference type="SAM" id="MobiDB-lite"/>
    </source>
</evidence>
<protein>
    <submittedName>
        <fullName evidence="4">Extracellular solute-binding protein</fullName>
    </submittedName>
</protein>
<accession>A0A927GPK7</accession>
<dbReference type="PANTHER" id="PTHR43649">
    <property type="entry name" value="ARABINOSE-BINDING PROTEIN-RELATED"/>
    <property type="match status" value="1"/>
</dbReference>
<keyword evidence="1 3" id="KW-0732">Signal</keyword>
<feature type="signal peptide" evidence="3">
    <location>
        <begin position="1"/>
        <end position="28"/>
    </location>
</feature>
<gene>
    <name evidence="4" type="ORF">IDH44_00070</name>
</gene>
<evidence type="ECO:0000313" key="5">
    <source>
        <dbReference type="Proteomes" id="UP000621560"/>
    </source>
</evidence>
<reference evidence="4" key="1">
    <citation type="submission" date="2020-09" db="EMBL/GenBank/DDBJ databases">
        <title>A novel bacterium of genus Paenibacillus, isolated from South China Sea.</title>
        <authorList>
            <person name="Huang H."/>
            <person name="Mo K."/>
            <person name="Hu Y."/>
        </authorList>
    </citation>
    <scope>NUCLEOTIDE SEQUENCE</scope>
    <source>
        <strain evidence="4">IB182496</strain>
    </source>
</reference>
<evidence type="ECO:0000313" key="4">
    <source>
        <dbReference type="EMBL" id="MBD2843569.1"/>
    </source>
</evidence>
<organism evidence="4 5">
    <name type="scientific">Paenibacillus sabuli</name>
    <dbReference type="NCBI Taxonomy" id="2772509"/>
    <lineage>
        <taxon>Bacteria</taxon>
        <taxon>Bacillati</taxon>
        <taxon>Bacillota</taxon>
        <taxon>Bacilli</taxon>
        <taxon>Bacillales</taxon>
        <taxon>Paenibacillaceae</taxon>
        <taxon>Paenibacillus</taxon>
    </lineage>
</organism>